<dbReference type="GO" id="GO:0005886">
    <property type="term" value="C:plasma membrane"/>
    <property type="evidence" value="ECO:0007669"/>
    <property type="project" value="TreeGrafter"/>
</dbReference>
<evidence type="ECO:0000313" key="6">
    <source>
        <dbReference type="Proteomes" id="UP000199024"/>
    </source>
</evidence>
<dbReference type="OrthoDB" id="116923at2"/>
<evidence type="ECO:0000256" key="2">
    <source>
        <dbReference type="ARBA" id="ARBA00034247"/>
    </source>
</evidence>
<accession>A0A1I6LKU8</accession>
<dbReference type="GO" id="GO:1902201">
    <property type="term" value="P:negative regulation of bacterial-type flagellum-dependent cell motility"/>
    <property type="evidence" value="ECO:0007669"/>
    <property type="project" value="TreeGrafter"/>
</dbReference>
<dbReference type="InterPro" id="IPR029787">
    <property type="entry name" value="Nucleotide_cyclase"/>
</dbReference>
<feature type="transmembrane region" description="Helical" evidence="3">
    <location>
        <begin position="247"/>
        <end position="268"/>
    </location>
</feature>
<dbReference type="InterPro" id="IPR050469">
    <property type="entry name" value="Diguanylate_Cyclase"/>
</dbReference>
<feature type="transmembrane region" description="Helical" evidence="3">
    <location>
        <begin position="119"/>
        <end position="138"/>
    </location>
</feature>
<keyword evidence="3" id="KW-0812">Transmembrane</keyword>
<dbReference type="Pfam" id="PF00990">
    <property type="entry name" value="GGDEF"/>
    <property type="match status" value="1"/>
</dbReference>
<keyword evidence="6" id="KW-1185">Reference proteome</keyword>
<dbReference type="InterPro" id="IPR043128">
    <property type="entry name" value="Rev_trsase/Diguanyl_cyclase"/>
</dbReference>
<feature type="transmembrane region" description="Helical" evidence="3">
    <location>
        <begin position="94"/>
        <end position="113"/>
    </location>
</feature>
<proteinExistence type="predicted"/>
<dbReference type="STRING" id="474950.SAMN05421771_0846"/>
<dbReference type="PROSITE" id="PS50887">
    <property type="entry name" value="GGDEF"/>
    <property type="match status" value="1"/>
</dbReference>
<feature type="transmembrane region" description="Helical" evidence="3">
    <location>
        <begin position="219"/>
        <end position="241"/>
    </location>
</feature>
<keyword evidence="3" id="KW-1133">Transmembrane helix</keyword>
<dbReference type="GO" id="GO:0052621">
    <property type="term" value="F:diguanylate cyclase activity"/>
    <property type="evidence" value="ECO:0007669"/>
    <property type="project" value="UniProtKB-EC"/>
</dbReference>
<feature type="transmembrane region" description="Helical" evidence="3">
    <location>
        <begin position="159"/>
        <end position="181"/>
    </location>
</feature>
<dbReference type="PANTHER" id="PTHR45138:SF9">
    <property type="entry name" value="DIGUANYLATE CYCLASE DGCM-RELATED"/>
    <property type="match status" value="1"/>
</dbReference>
<evidence type="ECO:0000256" key="3">
    <source>
        <dbReference type="SAM" id="Phobius"/>
    </source>
</evidence>
<dbReference type="FunFam" id="3.30.70.270:FF:000001">
    <property type="entry name" value="Diguanylate cyclase domain protein"/>
    <property type="match status" value="1"/>
</dbReference>
<dbReference type="Proteomes" id="UP000199024">
    <property type="component" value="Unassembled WGS sequence"/>
</dbReference>
<reference evidence="5 6" key="1">
    <citation type="submission" date="2016-10" db="EMBL/GenBank/DDBJ databases">
        <authorList>
            <person name="de Groot N.N."/>
        </authorList>
    </citation>
    <scope>NUCLEOTIDE SEQUENCE [LARGE SCALE GENOMIC DNA]</scope>
    <source>
        <strain evidence="5 6">DSM 21001</strain>
    </source>
</reference>
<dbReference type="AlphaFoldDB" id="A0A1I6LKU8"/>
<dbReference type="NCBIfam" id="TIGR00254">
    <property type="entry name" value="GGDEF"/>
    <property type="match status" value="1"/>
</dbReference>
<feature type="transmembrane region" description="Helical" evidence="3">
    <location>
        <begin position="187"/>
        <end position="207"/>
    </location>
</feature>
<feature type="domain" description="GGDEF" evidence="4">
    <location>
        <begin position="317"/>
        <end position="449"/>
    </location>
</feature>
<evidence type="ECO:0000259" key="4">
    <source>
        <dbReference type="PROSITE" id="PS50887"/>
    </source>
</evidence>
<comment type="catalytic activity">
    <reaction evidence="2">
        <text>2 GTP = 3',3'-c-di-GMP + 2 diphosphate</text>
        <dbReference type="Rhea" id="RHEA:24898"/>
        <dbReference type="ChEBI" id="CHEBI:33019"/>
        <dbReference type="ChEBI" id="CHEBI:37565"/>
        <dbReference type="ChEBI" id="CHEBI:58805"/>
        <dbReference type="EC" id="2.7.7.65"/>
    </reaction>
</comment>
<dbReference type="CDD" id="cd01949">
    <property type="entry name" value="GGDEF"/>
    <property type="match status" value="1"/>
</dbReference>
<dbReference type="SUPFAM" id="SSF55073">
    <property type="entry name" value="Nucleotide cyclase"/>
    <property type="match status" value="1"/>
</dbReference>
<sequence>MYPYGATLQLLPMAFCFRWAARQPGMMRTQWRVLGAHFAMMSLSLWAPSLMLWVHWPTVQKSSWCVSGFAATASMCCLLCFSVFSGSSTRSKRLLDAAMTLILCGLNFSTAFSPGPTGFSRYHLQVSMITAVFLLCAAESSRRSVTQDGHRLFAEVTEIYLITRVVMLFLVNIVNAVWLATPRELPFDLFCGIPPLCFALLTLRLLLWGPRRKTVSRPSALWANLLPSMILLATVTFALHGLVSHPILYSLTILLSVACFVLRTHLLYQQMFREQRELLVRTGQLEKLATRDMLTGIGNRRSLELMAFELLETGSPIPSALLLIDTDRFKWVNDTFGHLAGDELLKAIAEEVQEQVGEIEGACCARIGGDEFAALLPHVPLHAAREIAEKIRKRIGEFQLEGEGSHCTVSIGVAAASGRVSLTGLLELADAALYRAKGHGRNAVEVALEDAATSTQAPATHAQRRFRTKA</sequence>
<dbReference type="PANTHER" id="PTHR45138">
    <property type="entry name" value="REGULATORY COMPONENTS OF SENSORY TRANSDUCTION SYSTEM"/>
    <property type="match status" value="1"/>
</dbReference>
<dbReference type="SMART" id="SM00267">
    <property type="entry name" value="GGDEF"/>
    <property type="match status" value="1"/>
</dbReference>
<dbReference type="EC" id="2.7.7.65" evidence="1"/>
<keyword evidence="3" id="KW-0472">Membrane</keyword>
<feature type="transmembrane region" description="Helical" evidence="3">
    <location>
        <begin position="33"/>
        <end position="54"/>
    </location>
</feature>
<feature type="transmembrane region" description="Helical" evidence="3">
    <location>
        <begin position="66"/>
        <end position="87"/>
    </location>
</feature>
<dbReference type="Gene3D" id="3.30.70.270">
    <property type="match status" value="1"/>
</dbReference>
<evidence type="ECO:0000256" key="1">
    <source>
        <dbReference type="ARBA" id="ARBA00012528"/>
    </source>
</evidence>
<dbReference type="EMBL" id="FOZL01000001">
    <property type="protein sequence ID" value="SFS04018.1"/>
    <property type="molecule type" value="Genomic_DNA"/>
</dbReference>
<gene>
    <name evidence="5" type="ORF">SAMN05421771_0846</name>
</gene>
<dbReference type="GO" id="GO:0043709">
    <property type="term" value="P:cell adhesion involved in single-species biofilm formation"/>
    <property type="evidence" value="ECO:0007669"/>
    <property type="project" value="TreeGrafter"/>
</dbReference>
<feature type="transmembrane region" description="Helical" evidence="3">
    <location>
        <begin position="6"/>
        <end position="21"/>
    </location>
</feature>
<organism evidence="5 6">
    <name type="scientific">Granulicella pectinivorans</name>
    <dbReference type="NCBI Taxonomy" id="474950"/>
    <lineage>
        <taxon>Bacteria</taxon>
        <taxon>Pseudomonadati</taxon>
        <taxon>Acidobacteriota</taxon>
        <taxon>Terriglobia</taxon>
        <taxon>Terriglobales</taxon>
        <taxon>Acidobacteriaceae</taxon>
        <taxon>Granulicella</taxon>
    </lineage>
</organism>
<protein>
    <recommendedName>
        <fullName evidence="1">diguanylate cyclase</fullName>
        <ecNumber evidence="1">2.7.7.65</ecNumber>
    </recommendedName>
</protein>
<name>A0A1I6LKU8_9BACT</name>
<evidence type="ECO:0000313" key="5">
    <source>
        <dbReference type="EMBL" id="SFS04018.1"/>
    </source>
</evidence>
<dbReference type="InterPro" id="IPR000160">
    <property type="entry name" value="GGDEF_dom"/>
</dbReference>